<evidence type="ECO:0000313" key="3">
    <source>
        <dbReference type="EMBL" id="QDU88740.1"/>
    </source>
</evidence>
<dbReference type="Gene3D" id="2.30.42.10">
    <property type="match status" value="1"/>
</dbReference>
<organism evidence="3 4">
    <name type="scientific">Pirellulimonas nuda</name>
    <dbReference type="NCBI Taxonomy" id="2528009"/>
    <lineage>
        <taxon>Bacteria</taxon>
        <taxon>Pseudomonadati</taxon>
        <taxon>Planctomycetota</taxon>
        <taxon>Planctomycetia</taxon>
        <taxon>Pirellulales</taxon>
        <taxon>Lacipirellulaceae</taxon>
        <taxon>Pirellulimonas</taxon>
    </lineage>
</organism>
<keyword evidence="3" id="KW-0645">Protease</keyword>
<feature type="domain" description="PDZ" evidence="2">
    <location>
        <begin position="249"/>
        <end position="324"/>
    </location>
</feature>
<dbReference type="OrthoDB" id="264239at2"/>
<dbReference type="Pfam" id="PF13365">
    <property type="entry name" value="Trypsin_2"/>
    <property type="match status" value="1"/>
</dbReference>
<keyword evidence="3" id="KW-0378">Hydrolase</keyword>
<name>A0A518DB86_9BACT</name>
<dbReference type="InterPro" id="IPR001940">
    <property type="entry name" value="Peptidase_S1C"/>
</dbReference>
<gene>
    <name evidence="3" type="primary">mucD_2</name>
    <name evidence="3" type="ORF">Pla175_21220</name>
</gene>
<dbReference type="Proteomes" id="UP000317429">
    <property type="component" value="Chromosome"/>
</dbReference>
<dbReference type="EMBL" id="CP036291">
    <property type="protein sequence ID" value="QDU88740.1"/>
    <property type="molecule type" value="Genomic_DNA"/>
</dbReference>
<accession>A0A518DB86</accession>
<dbReference type="InterPro" id="IPR036034">
    <property type="entry name" value="PDZ_sf"/>
</dbReference>
<evidence type="ECO:0000313" key="4">
    <source>
        <dbReference type="Proteomes" id="UP000317429"/>
    </source>
</evidence>
<dbReference type="GO" id="GO:0004252">
    <property type="term" value="F:serine-type endopeptidase activity"/>
    <property type="evidence" value="ECO:0007669"/>
    <property type="project" value="InterPro"/>
</dbReference>
<dbReference type="PRINTS" id="PR00834">
    <property type="entry name" value="PROTEASES2C"/>
</dbReference>
<feature type="chain" id="PRO_5021970191" evidence="1">
    <location>
        <begin position="26"/>
        <end position="338"/>
    </location>
</feature>
<dbReference type="EC" id="3.4.21.107" evidence="3"/>
<dbReference type="SMART" id="SM00228">
    <property type="entry name" value="PDZ"/>
    <property type="match status" value="1"/>
</dbReference>
<keyword evidence="1" id="KW-0732">Signal</keyword>
<dbReference type="SUPFAM" id="SSF50494">
    <property type="entry name" value="Trypsin-like serine proteases"/>
    <property type="match status" value="1"/>
</dbReference>
<dbReference type="GO" id="GO:0006508">
    <property type="term" value="P:proteolysis"/>
    <property type="evidence" value="ECO:0007669"/>
    <property type="project" value="UniProtKB-KW"/>
</dbReference>
<protein>
    <submittedName>
        <fullName evidence="3">Putative periplasmic serine endoprotease DegP-like</fullName>
        <ecNumber evidence="3">3.4.21.107</ecNumber>
    </submittedName>
</protein>
<keyword evidence="4" id="KW-1185">Reference proteome</keyword>
<dbReference type="Gene3D" id="2.40.10.120">
    <property type="match status" value="1"/>
</dbReference>
<proteinExistence type="predicted"/>
<feature type="signal peptide" evidence="1">
    <location>
        <begin position="1"/>
        <end position="25"/>
    </location>
</feature>
<evidence type="ECO:0000259" key="2">
    <source>
        <dbReference type="SMART" id="SM00228"/>
    </source>
</evidence>
<dbReference type="InterPro" id="IPR009003">
    <property type="entry name" value="Peptidase_S1_PA"/>
</dbReference>
<reference evidence="3 4" key="1">
    <citation type="submission" date="2019-02" db="EMBL/GenBank/DDBJ databases">
        <title>Deep-cultivation of Planctomycetes and their phenomic and genomic characterization uncovers novel biology.</title>
        <authorList>
            <person name="Wiegand S."/>
            <person name="Jogler M."/>
            <person name="Boedeker C."/>
            <person name="Pinto D."/>
            <person name="Vollmers J."/>
            <person name="Rivas-Marin E."/>
            <person name="Kohn T."/>
            <person name="Peeters S.H."/>
            <person name="Heuer A."/>
            <person name="Rast P."/>
            <person name="Oberbeckmann S."/>
            <person name="Bunk B."/>
            <person name="Jeske O."/>
            <person name="Meyerdierks A."/>
            <person name="Storesund J.E."/>
            <person name="Kallscheuer N."/>
            <person name="Luecker S."/>
            <person name="Lage O.M."/>
            <person name="Pohl T."/>
            <person name="Merkel B.J."/>
            <person name="Hornburger P."/>
            <person name="Mueller R.-W."/>
            <person name="Bruemmer F."/>
            <person name="Labrenz M."/>
            <person name="Spormann A.M."/>
            <person name="Op den Camp H."/>
            <person name="Overmann J."/>
            <person name="Amann R."/>
            <person name="Jetten M.S.M."/>
            <person name="Mascher T."/>
            <person name="Medema M.H."/>
            <person name="Devos D.P."/>
            <person name="Kaster A.-K."/>
            <person name="Ovreas L."/>
            <person name="Rohde M."/>
            <person name="Galperin M.Y."/>
            <person name="Jogler C."/>
        </authorList>
    </citation>
    <scope>NUCLEOTIDE SEQUENCE [LARGE SCALE GENOMIC DNA]</scope>
    <source>
        <strain evidence="3 4">Pla175</strain>
    </source>
</reference>
<dbReference type="InterPro" id="IPR001478">
    <property type="entry name" value="PDZ"/>
</dbReference>
<dbReference type="SUPFAM" id="SSF50156">
    <property type="entry name" value="PDZ domain-like"/>
    <property type="match status" value="1"/>
</dbReference>
<sequence length="338" mass="34792" precursor="true">MSPSRGIAVWLLPLCVFCFTLHSRAEAVADANAYGQPRVVKLYGGGGLGGLAHYQTGVVVSADGLIATIDTLVLEQGEAVAVMNDGSRRSAKVVGSDPITGIALLRAMPPLSLAPFVKFRSESSPEIGQSALVFANVFGIAAGDEPVSLITGVVGGLIPPADSVAGAGSPFLLDSVTGVPGLPGGLVLAADGTPIGLMSREVTNEATGLIVNPVISADVVADRIEVLLTGAVVERSPQPAAGVTVSTFAEFGFAMIPDLSPRTPPYVDYVRSESLARQAGLAAGDLIVSVGDDVVSSQRDLLALISPDRRRVDSDLQLTIKRGHRLVVIVIDAQEEAP</sequence>
<dbReference type="AlphaFoldDB" id="A0A518DB86"/>
<evidence type="ECO:0000256" key="1">
    <source>
        <dbReference type="SAM" id="SignalP"/>
    </source>
</evidence>
<dbReference type="KEGG" id="pnd:Pla175_21220"/>
<dbReference type="Pfam" id="PF13180">
    <property type="entry name" value="PDZ_2"/>
    <property type="match status" value="1"/>
</dbReference>